<organism evidence="4 5">
    <name type="scientific">Tupaia chinensis</name>
    <name type="common">Chinese tree shrew</name>
    <name type="synonym">Tupaia belangeri chinensis</name>
    <dbReference type="NCBI Taxonomy" id="246437"/>
    <lineage>
        <taxon>Eukaryota</taxon>
        <taxon>Metazoa</taxon>
        <taxon>Chordata</taxon>
        <taxon>Craniata</taxon>
        <taxon>Vertebrata</taxon>
        <taxon>Euteleostomi</taxon>
        <taxon>Mammalia</taxon>
        <taxon>Eutheria</taxon>
        <taxon>Euarchontoglires</taxon>
        <taxon>Scandentia</taxon>
        <taxon>Tupaiidae</taxon>
        <taxon>Tupaia</taxon>
    </lineage>
</organism>
<keyword evidence="1" id="KW-0963">Cytoplasm</keyword>
<dbReference type="InterPro" id="IPR001593">
    <property type="entry name" value="Ribosomal_eS1"/>
</dbReference>
<name>L9KGR8_TUPCH</name>
<sequence>MAKRRLRKGSKKGAKKKVVDPFSKKDWYDVKAPTMFNVRNIGKTLVTRIQETKIVPDGFKDNTSETKIEAHINVKTTDGYLLHLFCVGFTKTMQQSDTEDLHAQHQQVHQIQKKMMEIMTREVQTSDLKEVVNKLIPDSTGQDI</sequence>
<dbReference type="GO" id="GO:0005840">
    <property type="term" value="C:ribosome"/>
    <property type="evidence" value="ECO:0007669"/>
    <property type="project" value="UniProtKB-KW"/>
</dbReference>
<reference evidence="5" key="2">
    <citation type="journal article" date="2013" name="Nat. Commun.">
        <title>Genome of the Chinese tree shrew.</title>
        <authorList>
            <person name="Fan Y."/>
            <person name="Huang Z.Y."/>
            <person name="Cao C.C."/>
            <person name="Chen C.S."/>
            <person name="Chen Y.X."/>
            <person name="Fan D.D."/>
            <person name="He J."/>
            <person name="Hou H.L."/>
            <person name="Hu L."/>
            <person name="Hu X.T."/>
            <person name="Jiang X.T."/>
            <person name="Lai R."/>
            <person name="Lang Y.S."/>
            <person name="Liang B."/>
            <person name="Liao S.G."/>
            <person name="Mu D."/>
            <person name="Ma Y.Y."/>
            <person name="Niu Y.Y."/>
            <person name="Sun X.Q."/>
            <person name="Xia J.Q."/>
            <person name="Xiao J."/>
            <person name="Xiong Z.Q."/>
            <person name="Xu L."/>
            <person name="Yang L."/>
            <person name="Zhang Y."/>
            <person name="Zhao W."/>
            <person name="Zhao X.D."/>
            <person name="Zheng Y.T."/>
            <person name="Zhou J.M."/>
            <person name="Zhu Y.B."/>
            <person name="Zhang G.J."/>
            <person name="Wang J."/>
            <person name="Yao Y.G."/>
        </authorList>
    </citation>
    <scope>NUCLEOTIDE SEQUENCE [LARGE SCALE GENOMIC DNA]</scope>
</reference>
<gene>
    <name evidence="4" type="ORF">TREES_T100019480</name>
</gene>
<proteinExistence type="predicted"/>
<keyword evidence="2 4" id="KW-0689">Ribosomal protein</keyword>
<dbReference type="STRING" id="246437.L9KGR8"/>
<evidence type="ECO:0000256" key="2">
    <source>
        <dbReference type="ARBA" id="ARBA00022980"/>
    </source>
</evidence>
<dbReference type="GO" id="GO:0006412">
    <property type="term" value="P:translation"/>
    <property type="evidence" value="ECO:0007669"/>
    <property type="project" value="InterPro"/>
</dbReference>
<dbReference type="InParanoid" id="L9KGR8"/>
<evidence type="ECO:0000256" key="1">
    <source>
        <dbReference type="ARBA" id="ARBA00022490"/>
    </source>
</evidence>
<evidence type="ECO:0000256" key="3">
    <source>
        <dbReference type="ARBA" id="ARBA00023274"/>
    </source>
</evidence>
<dbReference type="PANTHER" id="PTHR11830">
    <property type="entry name" value="40S RIBOSOMAL PROTEIN S3A"/>
    <property type="match status" value="1"/>
</dbReference>
<reference evidence="5" key="1">
    <citation type="submission" date="2012-07" db="EMBL/GenBank/DDBJ databases">
        <title>Genome of the Chinese tree shrew, a rising model animal genetically related to primates.</title>
        <authorList>
            <person name="Zhang G."/>
            <person name="Fan Y."/>
            <person name="Yao Y."/>
            <person name="Huang Z."/>
        </authorList>
    </citation>
    <scope>NUCLEOTIDE SEQUENCE [LARGE SCALE GENOMIC DNA]</scope>
</reference>
<dbReference type="SMART" id="SM01397">
    <property type="entry name" value="Ribosomal_S3Ae"/>
    <property type="match status" value="1"/>
</dbReference>
<dbReference type="GO" id="GO:1990904">
    <property type="term" value="C:ribonucleoprotein complex"/>
    <property type="evidence" value="ECO:0007669"/>
    <property type="project" value="UniProtKB-KW"/>
</dbReference>
<evidence type="ECO:0000313" key="5">
    <source>
        <dbReference type="Proteomes" id="UP000011518"/>
    </source>
</evidence>
<protein>
    <submittedName>
        <fullName evidence="4">40S ribosomal protein S3a</fullName>
    </submittedName>
</protein>
<dbReference type="EMBL" id="KB320838">
    <property type="protein sequence ID" value="ELW62095.1"/>
    <property type="molecule type" value="Genomic_DNA"/>
</dbReference>
<dbReference type="AlphaFoldDB" id="L9KGR8"/>
<keyword evidence="3" id="KW-0687">Ribonucleoprotein</keyword>
<evidence type="ECO:0000313" key="4">
    <source>
        <dbReference type="EMBL" id="ELW62095.1"/>
    </source>
</evidence>
<accession>L9KGR8</accession>
<keyword evidence="5" id="KW-1185">Reference proteome</keyword>
<dbReference type="GO" id="GO:0003735">
    <property type="term" value="F:structural constituent of ribosome"/>
    <property type="evidence" value="ECO:0007669"/>
    <property type="project" value="InterPro"/>
</dbReference>
<dbReference type="Proteomes" id="UP000011518">
    <property type="component" value="Unassembled WGS sequence"/>
</dbReference>
<dbReference type="Pfam" id="PF01015">
    <property type="entry name" value="Ribosomal_S3Ae"/>
    <property type="match status" value="2"/>
</dbReference>